<evidence type="ECO:0000256" key="3">
    <source>
        <dbReference type="ARBA" id="ARBA00023315"/>
    </source>
</evidence>
<dbReference type="GO" id="GO:0008914">
    <property type="term" value="F:leucyl-tRNA--protein transferase activity"/>
    <property type="evidence" value="ECO:0007669"/>
    <property type="project" value="InterPro"/>
</dbReference>
<dbReference type="STRING" id="1277257.G293_01005"/>
<dbReference type="PANTHER" id="PTHR30098">
    <property type="entry name" value="LEUCYL/PHENYLALANYL-TRNA--PROTEIN TRANSFERASE"/>
    <property type="match status" value="1"/>
</dbReference>
<dbReference type="Proteomes" id="UP000035503">
    <property type="component" value="Chromosome"/>
</dbReference>
<evidence type="ECO:0000256" key="2">
    <source>
        <dbReference type="ARBA" id="ARBA00022679"/>
    </source>
</evidence>
<dbReference type="PATRIC" id="fig|1277257.4.peg.221"/>
<reference evidence="4 5" key="1">
    <citation type="journal article" date="2015" name="Genome Announc.">
        <title>Complete Genome Sequence of 'Candidatus Liberibacter africanus,' a Bacterium Associated with Citrus Huanglongbing.</title>
        <authorList>
            <person name="Lin H."/>
            <person name="Pietersen G."/>
            <person name="Han C."/>
            <person name="Read D.A."/>
            <person name="Lou B."/>
            <person name="Gupta G."/>
            <person name="Civerolo E.L."/>
        </authorList>
    </citation>
    <scope>NUCLEOTIDE SEQUENCE [LARGE SCALE GENOMIC DNA]</scope>
    <source>
        <strain evidence="4 5">PTSAPSY</strain>
    </source>
</reference>
<dbReference type="AlphaFoldDB" id="A0A0G3I1T8"/>
<evidence type="ECO:0000313" key="4">
    <source>
        <dbReference type="EMBL" id="AKK19839.1"/>
    </source>
</evidence>
<dbReference type="PANTHER" id="PTHR30098:SF2">
    <property type="entry name" value="LEUCYL_PHENYLALANYL-TRNA--PROTEIN TRANSFERASE"/>
    <property type="match status" value="1"/>
</dbReference>
<dbReference type="InterPro" id="IPR016181">
    <property type="entry name" value="Acyl_CoA_acyltransferase"/>
</dbReference>
<keyword evidence="5" id="KW-1185">Reference proteome</keyword>
<dbReference type="InterPro" id="IPR042203">
    <property type="entry name" value="Leu/Phe-tRNA_Trfase_C"/>
</dbReference>
<accession>A0A0G3I1T8</accession>
<dbReference type="KEGG" id="lau:G293_01005"/>
<dbReference type="GO" id="GO:0005737">
    <property type="term" value="C:cytoplasm"/>
    <property type="evidence" value="ECO:0007669"/>
    <property type="project" value="TreeGrafter"/>
</dbReference>
<dbReference type="GO" id="GO:0030163">
    <property type="term" value="P:protein catabolic process"/>
    <property type="evidence" value="ECO:0007669"/>
    <property type="project" value="InterPro"/>
</dbReference>
<dbReference type="Gene3D" id="3.40.630.70">
    <property type="entry name" value="Leucyl/phenylalanyl-tRNA-protein transferase, C-terminal domain"/>
    <property type="match status" value="1"/>
</dbReference>
<organism evidence="4 5">
    <name type="scientific">Candidatus Liberibacter africanus PTSAPSY</name>
    <dbReference type="NCBI Taxonomy" id="1277257"/>
    <lineage>
        <taxon>Bacteria</taxon>
        <taxon>Pseudomonadati</taxon>
        <taxon>Pseudomonadota</taxon>
        <taxon>Alphaproteobacteria</taxon>
        <taxon>Hyphomicrobiales</taxon>
        <taxon>Rhizobiaceae</taxon>
        <taxon>Liberibacter</taxon>
    </lineage>
</organism>
<evidence type="ECO:0000256" key="1">
    <source>
        <dbReference type="ARBA" id="ARBA00022490"/>
    </source>
</evidence>
<dbReference type="EMBL" id="CP004021">
    <property type="protein sequence ID" value="AKK19839.1"/>
    <property type="molecule type" value="Genomic_DNA"/>
</dbReference>
<gene>
    <name evidence="4" type="ORF">G293_01005</name>
</gene>
<sequence>MISACAQKTSDRPSTWINMQIQNSYIDLFHMGYAHTIEAWKEEELVGGLYGVSLGAAFFGESMFSRMENTSKVCLVHLVEHLKKRKFLLLDTQFITNHLRQFGAIEISHTQYEKLLTNALKYSTISFYNNNMIYNNNINFYI</sequence>
<keyword evidence="1" id="KW-0963">Cytoplasm</keyword>
<protein>
    <submittedName>
        <fullName evidence="4">Leucyl/phenylalanyl-tRNA--protein transferase</fullName>
    </submittedName>
</protein>
<proteinExistence type="predicted"/>
<name>A0A0G3I1T8_LIBAF</name>
<dbReference type="Pfam" id="PF03588">
    <property type="entry name" value="Leu_Phe_trans"/>
    <property type="match status" value="1"/>
</dbReference>
<keyword evidence="2 4" id="KW-0808">Transferase</keyword>
<evidence type="ECO:0000313" key="5">
    <source>
        <dbReference type="Proteomes" id="UP000035503"/>
    </source>
</evidence>
<dbReference type="SUPFAM" id="SSF55729">
    <property type="entry name" value="Acyl-CoA N-acyltransferases (Nat)"/>
    <property type="match status" value="1"/>
</dbReference>
<dbReference type="InterPro" id="IPR004616">
    <property type="entry name" value="Leu/Phe-tRNA_Trfase"/>
</dbReference>
<keyword evidence="3" id="KW-0012">Acyltransferase</keyword>